<proteinExistence type="predicted"/>
<dbReference type="Gene3D" id="3.40.50.620">
    <property type="entry name" value="HUPs"/>
    <property type="match status" value="1"/>
</dbReference>
<reference evidence="3 4" key="1">
    <citation type="submission" date="2021-03" db="EMBL/GenBank/DDBJ databases">
        <title>Genomic Encyclopedia of Type Strains, Phase IV (KMG-IV): sequencing the most valuable type-strain genomes for metagenomic binning, comparative biology and taxonomic classification.</title>
        <authorList>
            <person name="Goeker M."/>
        </authorList>
    </citation>
    <scope>NUCLEOTIDE SEQUENCE [LARGE SCALE GENOMIC DNA]</scope>
    <source>
        <strain evidence="3 4">DSM 40526</strain>
    </source>
</reference>
<dbReference type="InterPro" id="IPR014729">
    <property type="entry name" value="Rossmann-like_a/b/a_fold"/>
</dbReference>
<dbReference type="Pfam" id="PF12307">
    <property type="entry name" value="DUF3631"/>
    <property type="match status" value="1"/>
</dbReference>
<evidence type="ECO:0000259" key="2">
    <source>
        <dbReference type="Pfam" id="PF12307"/>
    </source>
</evidence>
<sequence length="686" mass="74736">MSAPIRHVVMLSGGIGSWATAKRVIDEHGPDEVVLLFADTKVEDPDVYRFLDDAVAQLGARIVKVADGRTPWEVFRDRRIIGNTRIAPCSQFLKQIPCRTWLEENTDPAQATVYVGIDWTETHRLPAIQKAYLPWVALAPLCEPPYRDKDQLIAEAEACGLAPPRMYEQGYPHANCGGACVRGGQAQWARLLATNPERFDDEAQQEQALRSHLGKNVAILRDRTGGTTRPLPLIELKARITRGQADHDALATDWGGCGCFTDPAPAGDTMTTTNGQPRPTINGAALLDEVETFHRRFNVFPREAAYVAVALWDAHAHLIDAFDGTARIAFLSPEPGSGKSRALEIIETLTPRAATTVNASPNALFRLVDAPEGPPTLLFDEIDTVFGPKAGDNEAVRGFLNSGYRRGGNSLRCVGEGANQTAGWFSSFCAVAMAGLGSLPDTILTRSVIIRMRKRAPNETCEPYRRRTHEKQGHALRDRLAQWADTVRDQVSDAWPEMPDGVTDRPADVWEPLLAVADAAGGAWPERARAACVELINAAHDSEEASLGIRLLTDLRDKVFCGADRMPTAVILECLLALDDSPWADVDDRPITSRTLAKMLGQYVTPANKPIKPRTFRLPSGTPKGYFAEDLSDAWTRYCPSPPLRSATSKTSATPQVTGGESVADTPTGIRNTPPETATLPLHIAG</sequence>
<feature type="domain" description="DUF3631" evidence="2">
    <location>
        <begin position="451"/>
        <end position="638"/>
    </location>
</feature>
<feature type="compositionally biased region" description="Polar residues" evidence="1">
    <location>
        <begin position="646"/>
        <end position="659"/>
    </location>
</feature>
<protein>
    <recommendedName>
        <fullName evidence="2">DUF3631 domain-containing protein</fullName>
    </recommendedName>
</protein>
<dbReference type="InterPro" id="IPR022081">
    <property type="entry name" value="DUF3631"/>
</dbReference>
<evidence type="ECO:0000256" key="1">
    <source>
        <dbReference type="SAM" id="MobiDB-lite"/>
    </source>
</evidence>
<name>A0ABS4LDQ9_STRAV</name>
<evidence type="ECO:0000313" key="3">
    <source>
        <dbReference type="EMBL" id="MBP2040243.1"/>
    </source>
</evidence>
<organism evidence="3 4">
    <name type="scientific">Streptomyces avidinii</name>
    <dbReference type="NCBI Taxonomy" id="1895"/>
    <lineage>
        <taxon>Bacteria</taxon>
        <taxon>Bacillati</taxon>
        <taxon>Actinomycetota</taxon>
        <taxon>Actinomycetes</taxon>
        <taxon>Kitasatosporales</taxon>
        <taxon>Streptomycetaceae</taxon>
        <taxon>Streptomyces</taxon>
    </lineage>
</organism>
<comment type="caution">
    <text evidence="3">The sequence shown here is derived from an EMBL/GenBank/DDBJ whole genome shotgun (WGS) entry which is preliminary data.</text>
</comment>
<dbReference type="EMBL" id="JAGGLQ010000016">
    <property type="protein sequence ID" value="MBP2040243.1"/>
    <property type="molecule type" value="Genomic_DNA"/>
</dbReference>
<accession>A0ABS4LDQ9</accession>
<dbReference type="SUPFAM" id="SSF52402">
    <property type="entry name" value="Adenine nucleotide alpha hydrolases-like"/>
    <property type="match status" value="1"/>
</dbReference>
<gene>
    <name evidence="3" type="ORF">J2Z77_006096</name>
</gene>
<feature type="region of interest" description="Disordered" evidence="1">
    <location>
        <begin position="642"/>
        <end position="686"/>
    </location>
</feature>
<keyword evidence="4" id="KW-1185">Reference proteome</keyword>
<dbReference type="Proteomes" id="UP001519310">
    <property type="component" value="Unassembled WGS sequence"/>
</dbReference>
<evidence type="ECO:0000313" key="4">
    <source>
        <dbReference type="Proteomes" id="UP001519310"/>
    </source>
</evidence>